<feature type="domain" description="ABC transporter" evidence="4">
    <location>
        <begin position="117"/>
        <end position="349"/>
    </location>
</feature>
<accession>A0AAE9MWP7</accession>
<dbReference type="GO" id="GO:0015421">
    <property type="term" value="F:ABC-type oligopeptide transporter activity"/>
    <property type="evidence" value="ECO:0007669"/>
    <property type="project" value="TreeGrafter"/>
</dbReference>
<dbReference type="PANTHER" id="PTHR43394">
    <property type="entry name" value="ATP-DEPENDENT PERMEASE MDL1, MITOCHONDRIAL"/>
    <property type="match status" value="1"/>
</dbReference>
<evidence type="ECO:0000256" key="1">
    <source>
        <dbReference type="ARBA" id="ARBA00022741"/>
    </source>
</evidence>
<dbReference type="CDD" id="cd03228">
    <property type="entry name" value="ABCC_MRP_Like"/>
    <property type="match status" value="1"/>
</dbReference>
<dbReference type="PROSITE" id="PS50893">
    <property type="entry name" value="ABC_TRANSPORTER_2"/>
    <property type="match status" value="1"/>
</dbReference>
<dbReference type="EMBL" id="CP038804">
    <property type="protein sequence ID" value="UTY34076.1"/>
    <property type="molecule type" value="Genomic_DNA"/>
</dbReference>
<feature type="transmembrane region" description="Helical" evidence="3">
    <location>
        <begin position="24"/>
        <end position="43"/>
    </location>
</feature>
<evidence type="ECO:0000313" key="5">
    <source>
        <dbReference type="EMBL" id="UTY34076.1"/>
    </source>
</evidence>
<dbReference type="Proteomes" id="UP001058682">
    <property type="component" value="Chromosome"/>
</dbReference>
<keyword evidence="3" id="KW-0812">Transmembrane</keyword>
<dbReference type="GO" id="GO:0005524">
    <property type="term" value="F:ATP binding"/>
    <property type="evidence" value="ECO:0007669"/>
    <property type="project" value="UniProtKB-KW"/>
</dbReference>
<organism evidence="5 6">
    <name type="scientific">Treponema putidum</name>
    <dbReference type="NCBI Taxonomy" id="221027"/>
    <lineage>
        <taxon>Bacteria</taxon>
        <taxon>Pseudomonadati</taxon>
        <taxon>Spirochaetota</taxon>
        <taxon>Spirochaetia</taxon>
        <taxon>Spirochaetales</taxon>
        <taxon>Treponemataceae</taxon>
        <taxon>Treponema</taxon>
    </lineage>
</organism>
<evidence type="ECO:0000256" key="3">
    <source>
        <dbReference type="SAM" id="Phobius"/>
    </source>
</evidence>
<reference evidence="5" key="1">
    <citation type="submission" date="2019-04" db="EMBL/GenBank/DDBJ databases">
        <title>Whole genome sequencing of oral phylogroup 2 treponemes.</title>
        <authorList>
            <person name="Chan Y."/>
            <person name="Zeng H.H."/>
            <person name="Yu X.L."/>
            <person name="Leung W.K."/>
            <person name="Watt R.M."/>
        </authorList>
    </citation>
    <scope>NUCLEOTIDE SEQUENCE</scope>
    <source>
        <strain evidence="5">OMZ 835</strain>
    </source>
</reference>
<dbReference type="Pfam" id="PF00005">
    <property type="entry name" value="ABC_tran"/>
    <property type="match status" value="1"/>
</dbReference>
<proteinExistence type="predicted"/>
<protein>
    <submittedName>
        <fullName evidence="5">ABC transporter ATP-binding protein</fullName>
    </submittedName>
</protein>
<dbReference type="SMART" id="SM00382">
    <property type="entry name" value="AAA"/>
    <property type="match status" value="1"/>
</dbReference>
<keyword evidence="3" id="KW-1133">Transmembrane helix</keyword>
<keyword evidence="2 5" id="KW-0067">ATP-binding</keyword>
<dbReference type="InterPro" id="IPR003439">
    <property type="entry name" value="ABC_transporter-like_ATP-bd"/>
</dbReference>
<evidence type="ECO:0000259" key="4">
    <source>
        <dbReference type="PROSITE" id="PS50893"/>
    </source>
</evidence>
<dbReference type="InterPro" id="IPR003593">
    <property type="entry name" value="AAA+_ATPase"/>
</dbReference>
<name>A0AAE9MWP7_9SPIR</name>
<keyword evidence="1" id="KW-0547">Nucleotide-binding</keyword>
<dbReference type="Gene3D" id="3.40.50.300">
    <property type="entry name" value="P-loop containing nucleotide triphosphate hydrolases"/>
    <property type="match status" value="1"/>
</dbReference>
<dbReference type="PANTHER" id="PTHR43394:SF1">
    <property type="entry name" value="ATP-BINDING CASSETTE SUB-FAMILY B MEMBER 10, MITOCHONDRIAL"/>
    <property type="match status" value="1"/>
</dbReference>
<dbReference type="SUPFAM" id="SSF52540">
    <property type="entry name" value="P-loop containing nucleoside triphosphate hydrolases"/>
    <property type="match status" value="1"/>
</dbReference>
<keyword evidence="3" id="KW-0472">Membrane</keyword>
<evidence type="ECO:0000313" key="6">
    <source>
        <dbReference type="Proteomes" id="UP001058682"/>
    </source>
</evidence>
<dbReference type="InterPro" id="IPR027417">
    <property type="entry name" value="P-loop_NTPase"/>
</dbReference>
<sequence>MNCKYRKLNKTLIQHEKKTKLKNILRLESSSFLTLLIFVYFIIELSLKVKSNLISIGFLIASIKQLSSFLNIIRWDLYSVLEIKSELSNYLKDFNEFESFNEIDNNESIFIDKIKSLNIKNLNFIYPFSKKVILHDINYDFKLNKSYAIVGENGCGKTTFIKLLLGLYKNYSGEILLNDKELKTLTPKSISENFAVVFQDYGRYYLNLIENIQIGNPKASISEIQNAISLFSLNGIDKESVLRKGDDKSVNLSGGQWQNIAMARNFISNAKIVIFDEPTAALSPSQESKIYTFLKDIIKNKTAVFISHRLGITPLVDKIIVLKDGVIAETGSHNDLIQKKGIYAQMYNTQKELYS</sequence>
<dbReference type="GO" id="GO:0016887">
    <property type="term" value="F:ATP hydrolysis activity"/>
    <property type="evidence" value="ECO:0007669"/>
    <property type="project" value="InterPro"/>
</dbReference>
<dbReference type="InterPro" id="IPR039421">
    <property type="entry name" value="Type_1_exporter"/>
</dbReference>
<gene>
    <name evidence="5" type="ORF">E4N74_08715</name>
</gene>
<dbReference type="AlphaFoldDB" id="A0AAE9MWP7"/>
<evidence type="ECO:0000256" key="2">
    <source>
        <dbReference type="ARBA" id="ARBA00022840"/>
    </source>
</evidence>